<evidence type="ECO:0000256" key="1">
    <source>
        <dbReference type="SAM" id="MobiDB-lite"/>
    </source>
</evidence>
<name>A0A1M6MR32_9BRAD</name>
<evidence type="ECO:0008006" key="4">
    <source>
        <dbReference type="Google" id="ProtNLM"/>
    </source>
</evidence>
<dbReference type="Proteomes" id="UP000189935">
    <property type="component" value="Chromosome I"/>
</dbReference>
<evidence type="ECO:0000313" key="3">
    <source>
        <dbReference type="Proteomes" id="UP000189935"/>
    </source>
</evidence>
<accession>A0A1M6MR32</accession>
<dbReference type="AlphaFoldDB" id="A0A1M6MR32"/>
<dbReference type="EMBL" id="LT670844">
    <property type="protein sequence ID" value="SHJ85743.1"/>
    <property type="molecule type" value="Genomic_DNA"/>
</dbReference>
<gene>
    <name evidence="2" type="ORF">SAMN05444159_1703</name>
</gene>
<reference evidence="2 3" key="1">
    <citation type="submission" date="2016-11" db="EMBL/GenBank/DDBJ databases">
        <authorList>
            <person name="Jaros S."/>
            <person name="Januszkiewicz K."/>
            <person name="Wedrychowicz H."/>
        </authorList>
    </citation>
    <scope>NUCLEOTIDE SEQUENCE [LARGE SCALE GENOMIC DNA]</scope>
    <source>
        <strain evidence="2 3">GAS499</strain>
    </source>
</reference>
<proteinExistence type="predicted"/>
<protein>
    <recommendedName>
        <fullName evidence="4">Invasion protein IalB, involved in pathogenesis</fullName>
    </recommendedName>
</protein>
<feature type="region of interest" description="Disordered" evidence="1">
    <location>
        <begin position="79"/>
        <end position="104"/>
    </location>
</feature>
<evidence type="ECO:0000313" key="2">
    <source>
        <dbReference type="EMBL" id="SHJ85743.1"/>
    </source>
</evidence>
<organism evidence="2 3">
    <name type="scientific">Bradyrhizobium lablabi</name>
    <dbReference type="NCBI Taxonomy" id="722472"/>
    <lineage>
        <taxon>Bacteria</taxon>
        <taxon>Pseudomonadati</taxon>
        <taxon>Pseudomonadota</taxon>
        <taxon>Alphaproteobacteria</taxon>
        <taxon>Hyphomicrobiales</taxon>
        <taxon>Nitrobacteraceae</taxon>
        <taxon>Bradyrhizobium</taxon>
    </lineage>
</organism>
<sequence>MLNPSYLITLSIGYSNLTGWRRALRKLRFNTFRPWGWRQIVLIAAAFGTVTDLAAATPLSCLNDRCGSAVNRFDLAEERLSSKNPDGPNPWRQFETPRPEGGVVSSISRTADAHSDPGFAGVSIRCNESGDFDLVLVLLEPFPPKAGVNVVLGSAPDAKSYSAKVLATRFELLLADQNLKSAGSPWQKSKELEIEIDGAEKHIHGVVDLDGIHEAFSELLTKCSRQ</sequence>